<accession>A0A328PFC2</accession>
<dbReference type="Pfam" id="PF13247">
    <property type="entry name" value="Fer4_11"/>
    <property type="match status" value="1"/>
</dbReference>
<keyword evidence="4" id="KW-0249">Electron transport</keyword>
<name>A0A328PFC2_9EURY</name>
<dbReference type="Pfam" id="PF12800">
    <property type="entry name" value="Fer4_4"/>
    <property type="match status" value="1"/>
</dbReference>
<evidence type="ECO:0000256" key="3">
    <source>
        <dbReference type="ARBA" id="ARBA00022723"/>
    </source>
</evidence>
<dbReference type="PROSITE" id="PS00198">
    <property type="entry name" value="4FE4S_FER_1"/>
    <property type="match status" value="1"/>
</dbReference>
<proteinExistence type="predicted"/>
<keyword evidence="9" id="KW-1185">Reference proteome</keyword>
<feature type="domain" description="4Fe-4S ferredoxin-type" evidence="7">
    <location>
        <begin position="2"/>
        <end position="31"/>
    </location>
</feature>
<protein>
    <submittedName>
        <fullName evidence="8">Formate hydrogenlyase</fullName>
    </submittedName>
</protein>
<dbReference type="PROSITE" id="PS51379">
    <property type="entry name" value="4FE4S_FER_2"/>
    <property type="match status" value="2"/>
</dbReference>
<dbReference type="GO" id="GO:0051539">
    <property type="term" value="F:4 iron, 4 sulfur cluster binding"/>
    <property type="evidence" value="ECO:0007669"/>
    <property type="project" value="UniProtKB-KW"/>
</dbReference>
<evidence type="ECO:0000256" key="1">
    <source>
        <dbReference type="ARBA" id="ARBA00022448"/>
    </source>
</evidence>
<keyword evidence="6" id="KW-0411">Iron-sulfur</keyword>
<feature type="domain" description="4Fe-4S ferredoxin-type" evidence="7">
    <location>
        <begin position="60"/>
        <end position="89"/>
    </location>
</feature>
<dbReference type="SUPFAM" id="SSF54862">
    <property type="entry name" value="4Fe-4S ferredoxins"/>
    <property type="match status" value="1"/>
</dbReference>
<evidence type="ECO:0000256" key="4">
    <source>
        <dbReference type="ARBA" id="ARBA00022982"/>
    </source>
</evidence>
<dbReference type="OrthoDB" id="2837at2157"/>
<dbReference type="InterPro" id="IPR050294">
    <property type="entry name" value="RnfB_subfamily"/>
</dbReference>
<keyword evidence="3" id="KW-0479">Metal-binding</keyword>
<dbReference type="GO" id="GO:0016829">
    <property type="term" value="F:lyase activity"/>
    <property type="evidence" value="ECO:0007669"/>
    <property type="project" value="UniProtKB-KW"/>
</dbReference>
<dbReference type="AlphaFoldDB" id="A0A328PFC2"/>
<evidence type="ECO:0000313" key="8">
    <source>
        <dbReference type="EMBL" id="RAO79122.1"/>
    </source>
</evidence>
<evidence type="ECO:0000256" key="5">
    <source>
        <dbReference type="ARBA" id="ARBA00023004"/>
    </source>
</evidence>
<dbReference type="Proteomes" id="UP000249782">
    <property type="component" value="Unassembled WGS sequence"/>
</dbReference>
<dbReference type="GO" id="GO:0046872">
    <property type="term" value="F:metal ion binding"/>
    <property type="evidence" value="ECO:0007669"/>
    <property type="project" value="UniProtKB-KW"/>
</dbReference>
<dbReference type="RefSeq" id="WP_112093809.1">
    <property type="nucleotide sequence ID" value="NZ_QLOE01000004.1"/>
</dbReference>
<dbReference type="InterPro" id="IPR017896">
    <property type="entry name" value="4Fe4S_Fe-S-bd"/>
</dbReference>
<dbReference type="InterPro" id="IPR017900">
    <property type="entry name" value="4Fe4S_Fe_S_CS"/>
</dbReference>
<evidence type="ECO:0000313" key="9">
    <source>
        <dbReference type="Proteomes" id="UP000249782"/>
    </source>
</evidence>
<evidence type="ECO:0000259" key="7">
    <source>
        <dbReference type="PROSITE" id="PS51379"/>
    </source>
</evidence>
<dbReference type="PANTHER" id="PTHR42859">
    <property type="entry name" value="OXIDOREDUCTASE"/>
    <property type="match status" value="1"/>
</dbReference>
<dbReference type="Gene3D" id="3.30.70.20">
    <property type="match status" value="3"/>
</dbReference>
<keyword evidence="1" id="KW-0813">Transport</keyword>
<comment type="caution">
    <text evidence="8">The sequence shown here is derived from an EMBL/GenBank/DDBJ whole genome shotgun (WGS) entry which is preliminary data.</text>
</comment>
<keyword evidence="8" id="KW-0456">Lyase</keyword>
<dbReference type="EMBL" id="QLOE01000004">
    <property type="protein sequence ID" value="RAO79122.1"/>
    <property type="molecule type" value="Genomic_DNA"/>
</dbReference>
<gene>
    <name evidence="8" type="ORF">DPC56_04145</name>
</gene>
<dbReference type="PANTHER" id="PTHR42859:SF10">
    <property type="entry name" value="DIMETHYLSULFOXIDE REDUCTASE CHAIN B"/>
    <property type="match status" value="1"/>
</dbReference>
<keyword evidence="5" id="KW-0408">Iron</keyword>
<organism evidence="8 9">
    <name type="scientific">Methanothermobacter tenebrarum</name>
    <dbReference type="NCBI Taxonomy" id="680118"/>
    <lineage>
        <taxon>Archaea</taxon>
        <taxon>Methanobacteriati</taxon>
        <taxon>Methanobacteriota</taxon>
        <taxon>Methanomada group</taxon>
        <taxon>Methanobacteria</taxon>
        <taxon>Methanobacteriales</taxon>
        <taxon>Methanobacteriaceae</taxon>
        <taxon>Methanothermobacter</taxon>
    </lineage>
</organism>
<evidence type="ECO:0000256" key="2">
    <source>
        <dbReference type="ARBA" id="ARBA00022485"/>
    </source>
</evidence>
<reference evidence="8 9" key="1">
    <citation type="submission" date="2018-06" db="EMBL/GenBank/DDBJ databases">
        <title>Draft genome sequence of hyperthermophilic methanogen Methanothermobacter tenebrarum sp. MCM-B 1447.</title>
        <authorList>
            <person name="Pore S.D."/>
            <person name="Dagar S."/>
            <person name="Dhakephalkar P.K."/>
        </authorList>
    </citation>
    <scope>NUCLEOTIDE SEQUENCE [LARGE SCALE GENOMIC DNA]</scope>
    <source>
        <strain evidence="8 9">MCM B 1447</strain>
    </source>
</reference>
<evidence type="ECO:0000256" key="6">
    <source>
        <dbReference type="ARBA" id="ARBA00023014"/>
    </source>
</evidence>
<dbReference type="GO" id="GO:0016491">
    <property type="term" value="F:oxidoreductase activity"/>
    <property type="evidence" value="ECO:0007669"/>
    <property type="project" value="UniProtKB-ARBA"/>
</dbReference>
<keyword evidence="2" id="KW-0004">4Fe-4S</keyword>
<sequence length="143" mass="15865">MRELILSPELCDECVKCERICPRNAIRLLNGVPIFCMHCAPEKAPCLNICPENAIIEKEGAIIIDEEKCVGCGLCRDACPIGAIYMDEHGTPRKCDLCIEYDKPLCISICPTGALIESSEDLLSTKRDKLATELKKIKDLIQL</sequence>